<organism evidence="3 5">
    <name type="scientific">Phytophthora rubi</name>
    <dbReference type="NCBI Taxonomy" id="129364"/>
    <lineage>
        <taxon>Eukaryota</taxon>
        <taxon>Sar</taxon>
        <taxon>Stramenopiles</taxon>
        <taxon>Oomycota</taxon>
        <taxon>Peronosporomycetes</taxon>
        <taxon>Peronosporales</taxon>
        <taxon>Peronosporaceae</taxon>
        <taxon>Phytophthora</taxon>
    </lineage>
</organism>
<evidence type="ECO:0000313" key="2">
    <source>
        <dbReference type="EMBL" id="KAE9007404.1"/>
    </source>
</evidence>
<name>A0A6A3LI21_9STRA</name>
<dbReference type="EMBL" id="QXFV01001377">
    <property type="protein sequence ID" value="KAE9007404.1"/>
    <property type="molecule type" value="Genomic_DNA"/>
</dbReference>
<feature type="compositionally biased region" description="Basic residues" evidence="1">
    <location>
        <begin position="113"/>
        <end position="127"/>
    </location>
</feature>
<protein>
    <submittedName>
        <fullName evidence="3">Uncharacterized protein</fullName>
    </submittedName>
</protein>
<proteinExistence type="predicted"/>
<sequence length="159" mass="17950">MGNGKAAVRLASLTWEASNFVKNIKSGFEHCGIYPLSLVRMQIKLANFQRNGTLVQVQRAKWLRVKHVVQQDVLVLPAPVRKRKQRKTVTVAERLLTQELLDKIASAQEAPRPKKPKRAKRPTRAQRKAPAPHTPTPSAPRCPSHCLLRCMSSWCDWSG</sequence>
<dbReference type="AlphaFoldDB" id="A0A6A3LI21"/>
<evidence type="ECO:0000313" key="5">
    <source>
        <dbReference type="Proteomes" id="UP000435112"/>
    </source>
</evidence>
<dbReference type="EMBL" id="QXFU01000859">
    <property type="protein sequence ID" value="KAE9018210.1"/>
    <property type="molecule type" value="Genomic_DNA"/>
</dbReference>
<feature type="region of interest" description="Disordered" evidence="1">
    <location>
        <begin position="103"/>
        <end position="142"/>
    </location>
</feature>
<dbReference type="Proteomes" id="UP000435112">
    <property type="component" value="Unassembled WGS sequence"/>
</dbReference>
<dbReference type="Proteomes" id="UP000429607">
    <property type="component" value="Unassembled WGS sequence"/>
</dbReference>
<evidence type="ECO:0000313" key="4">
    <source>
        <dbReference type="Proteomes" id="UP000429607"/>
    </source>
</evidence>
<comment type="caution">
    <text evidence="3">The sequence shown here is derived from an EMBL/GenBank/DDBJ whole genome shotgun (WGS) entry which is preliminary data.</text>
</comment>
<accession>A0A6A3LI21</accession>
<gene>
    <name evidence="2" type="ORF">PR001_g16973</name>
    <name evidence="3" type="ORF">PR002_g13171</name>
</gene>
<reference evidence="4 5" key="1">
    <citation type="submission" date="2018-09" db="EMBL/GenBank/DDBJ databases">
        <title>Genomic investigation of the strawberry pathogen Phytophthora fragariae indicates pathogenicity is determined by transcriptional variation in three key races.</title>
        <authorList>
            <person name="Adams T.M."/>
            <person name="Armitage A.D."/>
            <person name="Sobczyk M.K."/>
            <person name="Bates H.J."/>
            <person name="Dunwell J.M."/>
            <person name="Nellist C.F."/>
            <person name="Harrison R.J."/>
        </authorList>
    </citation>
    <scope>NUCLEOTIDE SEQUENCE [LARGE SCALE GENOMIC DNA]</scope>
    <source>
        <strain evidence="2 4">SCRP249</strain>
        <strain evidence="3 5">SCRP324</strain>
    </source>
</reference>
<dbReference type="OrthoDB" id="111519at2759"/>
<evidence type="ECO:0000313" key="3">
    <source>
        <dbReference type="EMBL" id="KAE9018210.1"/>
    </source>
</evidence>
<evidence type="ECO:0000256" key="1">
    <source>
        <dbReference type="SAM" id="MobiDB-lite"/>
    </source>
</evidence>